<dbReference type="PANTHER" id="PTHR42856">
    <property type="entry name" value="ACYL-COENZYME A THIOESTERASE PAAI"/>
    <property type="match status" value="1"/>
</dbReference>
<comment type="caution">
    <text evidence="3">The sequence shown here is derived from an EMBL/GenBank/DDBJ whole genome shotgun (WGS) entry which is preliminary data.</text>
</comment>
<reference evidence="3 4" key="1">
    <citation type="journal article" date="2021" name="Int. J. Syst. Evol. Microbiol.">
        <title>Steroidobacter gossypii sp. nov., isolated from soil of cotton cropping field.</title>
        <authorList>
            <person name="Huang R."/>
            <person name="Yang S."/>
            <person name="Zhen C."/>
            <person name="Liu W."/>
        </authorList>
    </citation>
    <scope>NUCLEOTIDE SEQUENCE [LARGE SCALE GENOMIC DNA]</scope>
    <source>
        <strain evidence="3 4">S1-65</strain>
    </source>
</reference>
<dbReference type="InterPro" id="IPR052723">
    <property type="entry name" value="Acyl-CoA_thioesterase_PaaI"/>
</dbReference>
<evidence type="ECO:0000256" key="1">
    <source>
        <dbReference type="ARBA" id="ARBA00022801"/>
    </source>
</evidence>
<dbReference type="InterPro" id="IPR006683">
    <property type="entry name" value="Thioestr_dom"/>
</dbReference>
<dbReference type="CDD" id="cd03443">
    <property type="entry name" value="PaaI_thioesterase"/>
    <property type="match status" value="1"/>
</dbReference>
<dbReference type="Pfam" id="PF03061">
    <property type="entry name" value="4HBT"/>
    <property type="match status" value="1"/>
</dbReference>
<sequence length="148" mass="16420">MTLQLRRGERLFDQGQQVLVSQPFSRLLGTELRDLREGYAELALRIREDFKQSYGYVHGGVVSYLADNCLTFAGATVLGACVTSEFKINYVMPTIGELLIAKSTVLSFALRQAVCECKVHVLRGRESMLVAVAQGTIVKIETDIGHRP</sequence>
<dbReference type="SUPFAM" id="SSF54637">
    <property type="entry name" value="Thioesterase/thiol ester dehydrase-isomerase"/>
    <property type="match status" value="1"/>
</dbReference>
<dbReference type="Proteomes" id="UP000661077">
    <property type="component" value="Unassembled WGS sequence"/>
</dbReference>
<accession>A0ABS1WUF6</accession>
<dbReference type="PANTHER" id="PTHR42856:SF1">
    <property type="entry name" value="ACYL-COENZYME A THIOESTERASE PAAI"/>
    <property type="match status" value="1"/>
</dbReference>
<evidence type="ECO:0000313" key="4">
    <source>
        <dbReference type="Proteomes" id="UP000661077"/>
    </source>
</evidence>
<proteinExistence type="predicted"/>
<dbReference type="InterPro" id="IPR029069">
    <property type="entry name" value="HotDog_dom_sf"/>
</dbReference>
<protein>
    <submittedName>
        <fullName evidence="3">PaaI family thioesterase</fullName>
    </submittedName>
</protein>
<evidence type="ECO:0000313" key="3">
    <source>
        <dbReference type="EMBL" id="MBM0104588.1"/>
    </source>
</evidence>
<name>A0ABS1WUF6_9GAMM</name>
<keyword evidence="4" id="KW-1185">Reference proteome</keyword>
<keyword evidence="1" id="KW-0378">Hydrolase</keyword>
<dbReference type="RefSeq" id="WP_203166590.1">
    <property type="nucleotide sequence ID" value="NZ_JAEVLS010000002.1"/>
</dbReference>
<gene>
    <name evidence="3" type="ORF">JM946_07505</name>
</gene>
<feature type="domain" description="Thioesterase" evidence="2">
    <location>
        <begin position="54"/>
        <end position="125"/>
    </location>
</feature>
<dbReference type="InterPro" id="IPR003736">
    <property type="entry name" value="PAAI_dom"/>
</dbReference>
<organism evidence="3 4">
    <name type="scientific">Steroidobacter gossypii</name>
    <dbReference type="NCBI Taxonomy" id="2805490"/>
    <lineage>
        <taxon>Bacteria</taxon>
        <taxon>Pseudomonadati</taxon>
        <taxon>Pseudomonadota</taxon>
        <taxon>Gammaproteobacteria</taxon>
        <taxon>Steroidobacterales</taxon>
        <taxon>Steroidobacteraceae</taxon>
        <taxon>Steroidobacter</taxon>
    </lineage>
</organism>
<evidence type="ECO:0000259" key="2">
    <source>
        <dbReference type="Pfam" id="PF03061"/>
    </source>
</evidence>
<dbReference type="Gene3D" id="3.10.129.10">
    <property type="entry name" value="Hotdog Thioesterase"/>
    <property type="match status" value="1"/>
</dbReference>
<dbReference type="EMBL" id="JAEVLS010000002">
    <property type="protein sequence ID" value="MBM0104588.1"/>
    <property type="molecule type" value="Genomic_DNA"/>
</dbReference>
<dbReference type="NCBIfam" id="TIGR00369">
    <property type="entry name" value="unchar_dom_1"/>
    <property type="match status" value="1"/>
</dbReference>